<sequence>MIEVDDLFNGTAKFPDIGNGDVDVEIKLNDQGQADDEVNDDLLLIDNDESGMNVDIIGGMISAVKRGRDQEDYEHVPDEIVNHKLPRRR</sequence>
<dbReference type="Proteomes" id="UP001165064">
    <property type="component" value="Unassembled WGS sequence"/>
</dbReference>
<name>A0ACB5U8J0_AMBMO</name>
<proteinExistence type="predicted"/>
<protein>
    <submittedName>
        <fullName evidence="1">Unnamed protein product</fullName>
    </submittedName>
</protein>
<comment type="caution">
    <text evidence="1">The sequence shown here is derived from an EMBL/GenBank/DDBJ whole genome shotgun (WGS) entry which is preliminary data.</text>
</comment>
<dbReference type="EMBL" id="BSXS01014033">
    <property type="protein sequence ID" value="GMF04807.1"/>
    <property type="molecule type" value="Genomic_DNA"/>
</dbReference>
<evidence type="ECO:0000313" key="1">
    <source>
        <dbReference type="EMBL" id="GMF04807.1"/>
    </source>
</evidence>
<keyword evidence="2" id="KW-1185">Reference proteome</keyword>
<reference evidence="1" key="1">
    <citation type="submission" date="2023-04" db="EMBL/GenBank/DDBJ databases">
        <title>Ambrosiozyma monospora NBRC 10751.</title>
        <authorList>
            <person name="Ichikawa N."/>
            <person name="Sato H."/>
            <person name="Tonouchi N."/>
        </authorList>
    </citation>
    <scope>NUCLEOTIDE SEQUENCE</scope>
    <source>
        <strain evidence="1">NBRC 10751</strain>
    </source>
</reference>
<gene>
    <name evidence="1" type="ORF">Amon02_001210000</name>
</gene>
<evidence type="ECO:0000313" key="2">
    <source>
        <dbReference type="Proteomes" id="UP001165064"/>
    </source>
</evidence>
<accession>A0ACB5U8J0</accession>
<organism evidence="1 2">
    <name type="scientific">Ambrosiozyma monospora</name>
    <name type="common">Yeast</name>
    <name type="synonym">Endomycopsis monosporus</name>
    <dbReference type="NCBI Taxonomy" id="43982"/>
    <lineage>
        <taxon>Eukaryota</taxon>
        <taxon>Fungi</taxon>
        <taxon>Dikarya</taxon>
        <taxon>Ascomycota</taxon>
        <taxon>Saccharomycotina</taxon>
        <taxon>Pichiomycetes</taxon>
        <taxon>Pichiales</taxon>
        <taxon>Pichiaceae</taxon>
        <taxon>Ambrosiozyma</taxon>
    </lineage>
</organism>